<accession>A0A2U3LMZ4</accession>
<dbReference type="PANTHER" id="PTHR37536">
    <property type="entry name" value="PUTATIVE (AFU_ORTHOLOGUE AFUA_3G02970)-RELATED"/>
    <property type="match status" value="1"/>
</dbReference>
<feature type="region of interest" description="Disordered" evidence="1">
    <location>
        <begin position="317"/>
        <end position="360"/>
    </location>
</feature>
<sequence>MDRIVPSVSNHIGLITESTAFLSRKASFSSGNAGLERRFKMNIMIRKIHIVSLAVFVGLGTCSLVNGVPILHAAKNRMTSDYVFSRNFSHRHLLVPKVQQTQGASTTSIPPADTAESENWAGYIDSPSSSSGYTSVSGSWIVPNISARQQNAAAAQWIGLGGSSSPDLLQMGTSEQLKNGQIVTEVFWEKLPAPAQTVMTVPIGSTINATISPSANSSLTWNLTFTVNGQTQTIHPVTLDSSYAQGIGTSAEWISEEPSTQNDQLVPLAYMGTVSYQAALVNDQALSSEGNQVQPIALVSSHGNILIAPSALGTDGESFSTNDLIKKPNTNATKGYGQNGNPRSPSNSRHLLDSMHLHTQ</sequence>
<feature type="compositionally biased region" description="Polar residues" evidence="1">
    <location>
        <begin position="317"/>
        <end position="333"/>
    </location>
</feature>
<evidence type="ECO:0000256" key="1">
    <source>
        <dbReference type="SAM" id="MobiDB-lite"/>
    </source>
</evidence>
<dbReference type="GO" id="GO:0070007">
    <property type="term" value="F:glutamic-type endopeptidase activity"/>
    <property type="evidence" value="ECO:0007669"/>
    <property type="project" value="InterPro"/>
</dbReference>
<evidence type="ECO:0000313" key="3">
    <source>
        <dbReference type="EMBL" id="SPF53194.1"/>
    </source>
</evidence>
<dbReference type="SUPFAM" id="SSF49899">
    <property type="entry name" value="Concanavalin A-like lectins/glucanases"/>
    <property type="match status" value="1"/>
</dbReference>
<name>A0A2U3LMZ4_9FIRM</name>
<dbReference type="PANTHER" id="PTHR37536:SF1">
    <property type="entry name" value="ASPERGILLOPEPSIN, PUTAITVE (AFU_ORTHOLOGUE AFUA_7G01200)"/>
    <property type="match status" value="1"/>
</dbReference>
<feature type="compositionally biased region" description="Polar residues" evidence="1">
    <location>
        <begin position="100"/>
        <end position="109"/>
    </location>
</feature>
<keyword evidence="2" id="KW-0472">Membrane</keyword>
<dbReference type="AlphaFoldDB" id="A0A2U3LMZ4"/>
<evidence type="ECO:0000313" key="4">
    <source>
        <dbReference type="Proteomes" id="UP000238916"/>
    </source>
</evidence>
<dbReference type="CDD" id="cd13426">
    <property type="entry name" value="Peptidase_G1"/>
    <property type="match status" value="1"/>
</dbReference>
<dbReference type="Pfam" id="PF01828">
    <property type="entry name" value="Peptidase_A4"/>
    <property type="match status" value="1"/>
</dbReference>
<evidence type="ECO:0000256" key="2">
    <source>
        <dbReference type="SAM" id="Phobius"/>
    </source>
</evidence>
<feature type="region of interest" description="Disordered" evidence="1">
    <location>
        <begin position="100"/>
        <end position="121"/>
    </location>
</feature>
<dbReference type="Proteomes" id="UP000238916">
    <property type="component" value="Unassembled WGS sequence"/>
</dbReference>
<gene>
    <name evidence="3" type="ORF">SBF1_6430004</name>
</gene>
<proteinExistence type="predicted"/>
<reference evidence="4" key="1">
    <citation type="submission" date="2018-02" db="EMBL/GenBank/DDBJ databases">
        <authorList>
            <person name="Hausmann B."/>
        </authorList>
    </citation>
    <scope>NUCLEOTIDE SEQUENCE [LARGE SCALE GENOMIC DNA]</scope>
    <source>
        <strain evidence="4">Peat soil MAG SbF1</strain>
    </source>
</reference>
<keyword evidence="2" id="KW-0812">Transmembrane</keyword>
<protein>
    <submittedName>
        <fullName evidence="3">Peptidase A4 family</fullName>
    </submittedName>
</protein>
<dbReference type="GO" id="GO:0006508">
    <property type="term" value="P:proteolysis"/>
    <property type="evidence" value="ECO:0007669"/>
    <property type="project" value="InterPro"/>
</dbReference>
<dbReference type="EMBL" id="OMOF01000605">
    <property type="protein sequence ID" value="SPF53194.1"/>
    <property type="molecule type" value="Genomic_DNA"/>
</dbReference>
<feature type="compositionally biased region" description="Polar residues" evidence="1">
    <location>
        <begin position="339"/>
        <end position="349"/>
    </location>
</feature>
<feature type="compositionally biased region" description="Basic and acidic residues" evidence="1">
    <location>
        <begin position="350"/>
        <end position="360"/>
    </location>
</feature>
<feature type="transmembrane region" description="Helical" evidence="2">
    <location>
        <begin position="48"/>
        <end position="71"/>
    </location>
</feature>
<keyword evidence="2" id="KW-1133">Transmembrane helix</keyword>
<dbReference type="Gene3D" id="2.60.120.700">
    <property type="entry name" value="Peptidase G1"/>
    <property type="match status" value="1"/>
</dbReference>
<dbReference type="InterPro" id="IPR000250">
    <property type="entry name" value="Peptidase_G1"/>
</dbReference>
<dbReference type="InterPro" id="IPR013320">
    <property type="entry name" value="ConA-like_dom_sf"/>
</dbReference>
<organism evidence="3 4">
    <name type="scientific">Candidatus Desulfosporosinus infrequens</name>
    <dbReference type="NCBI Taxonomy" id="2043169"/>
    <lineage>
        <taxon>Bacteria</taxon>
        <taxon>Bacillati</taxon>
        <taxon>Bacillota</taxon>
        <taxon>Clostridia</taxon>
        <taxon>Eubacteriales</taxon>
        <taxon>Desulfitobacteriaceae</taxon>
        <taxon>Desulfosporosinus</taxon>
    </lineage>
</organism>
<dbReference type="InterPro" id="IPR038656">
    <property type="entry name" value="Peptidase_G1_sf"/>
</dbReference>